<evidence type="ECO:0000256" key="1">
    <source>
        <dbReference type="ARBA" id="ARBA00007532"/>
    </source>
</evidence>
<dbReference type="GO" id="GO:0006103">
    <property type="term" value="P:2-oxoglutarate metabolic process"/>
    <property type="evidence" value="ECO:0007669"/>
    <property type="project" value="TreeGrafter"/>
</dbReference>
<dbReference type="PANTHER" id="PTHR22912:SF151">
    <property type="entry name" value="DIHYDROLIPOYL DEHYDROGENASE, MITOCHONDRIAL"/>
    <property type="match status" value="1"/>
</dbReference>
<dbReference type="PANTHER" id="PTHR22912">
    <property type="entry name" value="DISULFIDE OXIDOREDUCTASE"/>
    <property type="match status" value="1"/>
</dbReference>
<dbReference type="Proteomes" id="UP000242699">
    <property type="component" value="Unassembled WGS sequence"/>
</dbReference>
<dbReference type="Gene3D" id="3.30.390.30">
    <property type="match status" value="1"/>
</dbReference>
<comment type="similarity">
    <text evidence="1">Belongs to the class-I pyridine nucleotide-disulfide oxidoreductase family.</text>
</comment>
<dbReference type="GO" id="GO:0050660">
    <property type="term" value="F:flavin adenine dinucleotide binding"/>
    <property type="evidence" value="ECO:0007669"/>
    <property type="project" value="TreeGrafter"/>
</dbReference>
<dbReference type="SUPFAM" id="SSF55424">
    <property type="entry name" value="FAD/NAD-linked reductases, dimerisation (C-terminal) domain"/>
    <property type="match status" value="1"/>
</dbReference>
<dbReference type="InterPro" id="IPR050151">
    <property type="entry name" value="Class-I_Pyr_Nuc-Dis_Oxidored"/>
</dbReference>
<protein>
    <recommendedName>
        <fullName evidence="3">Pyridine nucleotide-disulphide oxidoreductase dimerisation domain-containing protein</fullName>
    </recommendedName>
</protein>
<evidence type="ECO:0000313" key="4">
    <source>
        <dbReference type="EMBL" id="PSR25911.1"/>
    </source>
</evidence>
<dbReference type="InterPro" id="IPR016156">
    <property type="entry name" value="FAD/NAD-linked_Rdtase_dimer_sf"/>
</dbReference>
<dbReference type="PRINTS" id="PR00411">
    <property type="entry name" value="PNDRDTASEI"/>
</dbReference>
<gene>
    <name evidence="4" type="ORF">C7B43_15650</name>
</gene>
<dbReference type="AlphaFoldDB" id="A0A2T2WUK4"/>
<comment type="caution">
    <text evidence="4">The sequence shown here is derived from an EMBL/GenBank/DDBJ whole genome shotgun (WGS) entry which is preliminary data.</text>
</comment>
<proteinExistence type="inferred from homology"/>
<reference evidence="4 5" key="1">
    <citation type="journal article" date="2014" name="BMC Genomics">
        <title>Comparison of environmental and isolate Sulfobacillus genomes reveals diverse carbon, sulfur, nitrogen, and hydrogen metabolisms.</title>
        <authorList>
            <person name="Justice N.B."/>
            <person name="Norman A."/>
            <person name="Brown C.T."/>
            <person name="Singh A."/>
            <person name="Thomas B.C."/>
            <person name="Banfield J.F."/>
        </authorList>
    </citation>
    <scope>NUCLEOTIDE SEQUENCE [LARGE SCALE GENOMIC DNA]</scope>
    <source>
        <strain evidence="4">AMDSBA1</strain>
    </source>
</reference>
<dbReference type="InterPro" id="IPR004099">
    <property type="entry name" value="Pyr_nucl-diS_OxRdtase_dimer"/>
</dbReference>
<sequence>MTCLPVRSIRSDRVIPSGPAVLWHRNPLDSPPHPGHVLATRTARGRGDVPPGLQYLANHCGNPRGKGANCLSRSFNARSVIAGQAQGMVKIVASKPTGRILGVHILAPMASEVIAEATLALRLEALAEDLAAIVHGHPTVAEALSEAAQELVRQL</sequence>
<dbReference type="GO" id="GO:0004148">
    <property type="term" value="F:dihydrolipoyl dehydrogenase (NADH) activity"/>
    <property type="evidence" value="ECO:0007669"/>
    <property type="project" value="TreeGrafter"/>
</dbReference>
<evidence type="ECO:0000256" key="2">
    <source>
        <dbReference type="ARBA" id="ARBA00023027"/>
    </source>
</evidence>
<accession>A0A2T2WUK4</accession>
<name>A0A2T2WUK4_9FIRM</name>
<feature type="domain" description="Pyridine nucleotide-disulphide oxidoreductase dimerisation" evidence="3">
    <location>
        <begin position="76"/>
        <end position="148"/>
    </location>
</feature>
<dbReference type="Pfam" id="PF02852">
    <property type="entry name" value="Pyr_redox_dim"/>
    <property type="match status" value="1"/>
</dbReference>
<dbReference type="EMBL" id="PXYT01000047">
    <property type="protein sequence ID" value="PSR25911.1"/>
    <property type="molecule type" value="Genomic_DNA"/>
</dbReference>
<evidence type="ECO:0000313" key="5">
    <source>
        <dbReference type="Proteomes" id="UP000242699"/>
    </source>
</evidence>
<keyword evidence="2" id="KW-0520">NAD</keyword>
<organism evidence="4 5">
    <name type="scientific">Sulfobacillus benefaciens</name>
    <dbReference type="NCBI Taxonomy" id="453960"/>
    <lineage>
        <taxon>Bacteria</taxon>
        <taxon>Bacillati</taxon>
        <taxon>Bacillota</taxon>
        <taxon>Clostridia</taxon>
        <taxon>Eubacteriales</taxon>
        <taxon>Clostridiales Family XVII. Incertae Sedis</taxon>
        <taxon>Sulfobacillus</taxon>
    </lineage>
</organism>
<evidence type="ECO:0000259" key="3">
    <source>
        <dbReference type="Pfam" id="PF02852"/>
    </source>
</evidence>